<proteinExistence type="predicted"/>
<feature type="non-terminal residue" evidence="1">
    <location>
        <position position="14"/>
    </location>
</feature>
<name>A0A820HVB1_9BILA</name>
<gene>
    <name evidence="1" type="ORF">KXQ929_LOCUS45510</name>
</gene>
<protein>
    <submittedName>
        <fullName evidence="1">Uncharacterized protein</fullName>
    </submittedName>
</protein>
<reference evidence="1" key="1">
    <citation type="submission" date="2021-02" db="EMBL/GenBank/DDBJ databases">
        <authorList>
            <person name="Nowell W R."/>
        </authorList>
    </citation>
    <scope>NUCLEOTIDE SEQUENCE</scope>
</reference>
<dbReference type="EMBL" id="CAJOBB010014142">
    <property type="protein sequence ID" value="CAF4300663.1"/>
    <property type="molecule type" value="Genomic_DNA"/>
</dbReference>
<comment type="caution">
    <text evidence="1">The sequence shown here is derived from an EMBL/GenBank/DDBJ whole genome shotgun (WGS) entry which is preliminary data.</text>
</comment>
<sequence>MGRDRSRSMSSSSS</sequence>
<organism evidence="1 2">
    <name type="scientific">Adineta steineri</name>
    <dbReference type="NCBI Taxonomy" id="433720"/>
    <lineage>
        <taxon>Eukaryota</taxon>
        <taxon>Metazoa</taxon>
        <taxon>Spiralia</taxon>
        <taxon>Gnathifera</taxon>
        <taxon>Rotifera</taxon>
        <taxon>Eurotatoria</taxon>
        <taxon>Bdelloidea</taxon>
        <taxon>Adinetida</taxon>
        <taxon>Adinetidae</taxon>
        <taxon>Adineta</taxon>
    </lineage>
</organism>
<dbReference type="Proteomes" id="UP000663868">
    <property type="component" value="Unassembled WGS sequence"/>
</dbReference>
<evidence type="ECO:0000313" key="2">
    <source>
        <dbReference type="Proteomes" id="UP000663868"/>
    </source>
</evidence>
<accession>A0A820HVB1</accession>
<evidence type="ECO:0000313" key="1">
    <source>
        <dbReference type="EMBL" id="CAF4300663.1"/>
    </source>
</evidence>